<dbReference type="InterPro" id="IPR045700">
    <property type="entry name" value="Rab3GAP1"/>
</dbReference>
<dbReference type="AlphaFoldDB" id="A0A833RT93"/>
<organism evidence="1 2">
    <name type="scientific">Frieseomelitta varia</name>
    <dbReference type="NCBI Taxonomy" id="561572"/>
    <lineage>
        <taxon>Eukaryota</taxon>
        <taxon>Metazoa</taxon>
        <taxon>Ecdysozoa</taxon>
        <taxon>Arthropoda</taxon>
        <taxon>Hexapoda</taxon>
        <taxon>Insecta</taxon>
        <taxon>Pterygota</taxon>
        <taxon>Neoptera</taxon>
        <taxon>Endopterygota</taxon>
        <taxon>Hymenoptera</taxon>
        <taxon>Apocrita</taxon>
        <taxon>Aculeata</taxon>
        <taxon>Apoidea</taxon>
        <taxon>Anthophila</taxon>
        <taxon>Apidae</taxon>
        <taxon>Frieseomelitta</taxon>
    </lineage>
</organism>
<dbReference type="EMBL" id="WNWW01000700">
    <property type="protein sequence ID" value="KAF3422477.1"/>
    <property type="molecule type" value="Genomic_DNA"/>
</dbReference>
<evidence type="ECO:0000313" key="1">
    <source>
        <dbReference type="EMBL" id="KAF3422477.1"/>
    </source>
</evidence>
<sequence>MKQDTLFDNSLIPIGCSNSLEAYLRTFRQLNVGIGFNNGHRTKSVVMHSVLYFTICCSIDVKCQPEANPTLLGITVLWKMYNVEIEDFYHHDFTTASEWEMFIARLEEIMHEWKLPNTKVGSCLKSGDFVNCTWKENSEKLLFADAEFTLKHFKLKLDDDKVTDNLLEESEEEKVQCHKDALNASNDFARIDGNHLEIARYYVLLQLRQLMPVGNDVPALVQVQEPWQKMYLGISIGKGICTHFDMVHLKKVPLHCKYLTGLLTLFKQKVGEGCGARLDPVMISVRFSYLLKDWTNSTWTQEPPDFDFMQGETLGVAELGKLPFGATYDPIAELHLCTTWPEMSENVVVDSEGFTDLEPQFAPEWSVQVKMVSSPACLLGEYLTDFLHLCNNQKTIVDLLGDAVIYSQQEDQTLSSVFNILTESKIPTISTVVSKATTKKIKNVEGPISEEILLSILYFLFPDAEENSNTPYGDLTVYNIDEDQWKGVKTCAMDSLVWRLAIVAAHCTHNLGGATALAQLWYEFVQEIRFRWERSILISG</sequence>
<dbReference type="PANTHER" id="PTHR21422">
    <property type="entry name" value="RAB3 GTPASE-ACTIVATING PROTEIN CATALYTIC SUBUNIT"/>
    <property type="match status" value="1"/>
</dbReference>
<evidence type="ECO:0000313" key="2">
    <source>
        <dbReference type="Proteomes" id="UP000655588"/>
    </source>
</evidence>
<gene>
    <name evidence="1" type="ORF">E2986_13181</name>
</gene>
<reference evidence="1" key="1">
    <citation type="submission" date="2019-11" db="EMBL/GenBank/DDBJ databases">
        <title>The nuclear and mitochondrial genomes of Frieseomelitta varia - a highly eusocial stingless bee (Meliponini) with a permanently sterile worker caste.</title>
        <authorList>
            <person name="Freitas F.C.P."/>
            <person name="Lourenco A.P."/>
            <person name="Nunes F.M.F."/>
            <person name="Paschoal A.R."/>
            <person name="Abreu F.C.P."/>
            <person name="Barbin F.O."/>
            <person name="Bataglia L."/>
            <person name="Cardoso-Junior C.A.M."/>
            <person name="Cervoni M.S."/>
            <person name="Silva S.R."/>
            <person name="Dalarmi F."/>
            <person name="Del Lama M.A."/>
            <person name="Depintor T.S."/>
            <person name="Ferreira K.M."/>
            <person name="Goria P.S."/>
            <person name="Jaskot M.C."/>
            <person name="Lago D.C."/>
            <person name="Luna-Lucena D."/>
            <person name="Moda L.M."/>
            <person name="Nascimento L."/>
            <person name="Pedrino M."/>
            <person name="Rabico F.O."/>
            <person name="Sanches F.C."/>
            <person name="Santos D.E."/>
            <person name="Santos C.G."/>
            <person name="Vieira J."/>
            <person name="Lopes T.F."/>
            <person name="Barchuk A.R."/>
            <person name="Hartfelder K."/>
            <person name="Simoes Z.L.P."/>
            <person name="Bitondi M.M.G."/>
            <person name="Pinheiro D.G."/>
        </authorList>
    </citation>
    <scope>NUCLEOTIDE SEQUENCE</scope>
    <source>
        <strain evidence="1">USP_RPSP 00005682</strain>
        <tissue evidence="1">Whole individual</tissue>
    </source>
</reference>
<dbReference type="Proteomes" id="UP000655588">
    <property type="component" value="Unassembled WGS sequence"/>
</dbReference>
<name>A0A833RT93_9HYME</name>
<comment type="caution">
    <text evidence="1">The sequence shown here is derived from an EMBL/GenBank/DDBJ whole genome shotgun (WGS) entry which is preliminary data.</text>
</comment>
<keyword evidence="2" id="KW-1185">Reference proteome</keyword>
<proteinExistence type="predicted"/>
<dbReference type="GO" id="GO:0005096">
    <property type="term" value="F:GTPase activator activity"/>
    <property type="evidence" value="ECO:0007669"/>
    <property type="project" value="InterPro"/>
</dbReference>
<accession>A0A833RT93</accession>
<protein>
    <recommendedName>
        <fullName evidence="3">Rab3 GTPase-activating protein catalytic subunit</fullName>
    </recommendedName>
</protein>
<dbReference type="PANTHER" id="PTHR21422:SF9">
    <property type="entry name" value="RAB3 GTPASE-ACTIVATING PROTEIN CATALYTIC SUBUNIT"/>
    <property type="match status" value="1"/>
</dbReference>
<evidence type="ECO:0008006" key="3">
    <source>
        <dbReference type="Google" id="ProtNLM"/>
    </source>
</evidence>